<evidence type="ECO:0000256" key="2">
    <source>
        <dbReference type="HAMAP-Rule" id="MF_00338"/>
    </source>
</evidence>
<dbReference type="InterPro" id="IPR002765">
    <property type="entry name" value="UPF0145_YbjQ-like"/>
</dbReference>
<comment type="similarity">
    <text evidence="1 2">Belongs to the UPF0145 family.</text>
</comment>
<dbReference type="HAMAP" id="MF_00338">
    <property type="entry name" value="UPF0145"/>
    <property type="match status" value="1"/>
</dbReference>
<dbReference type="RefSeq" id="WP_073012665.1">
    <property type="nucleotide sequence ID" value="NZ_FQZO01000014.1"/>
</dbReference>
<name>A0A1M6P6Q6_9CLOT</name>
<evidence type="ECO:0000313" key="4">
    <source>
        <dbReference type="Proteomes" id="UP000184080"/>
    </source>
</evidence>
<dbReference type="Pfam" id="PF01906">
    <property type="entry name" value="YbjQ_1"/>
    <property type="match status" value="1"/>
</dbReference>
<protein>
    <recommendedName>
        <fullName evidence="2">UPF0145 protein SAMN05444401_0438</fullName>
    </recommendedName>
</protein>
<keyword evidence="4" id="KW-1185">Reference proteome</keyword>
<dbReference type="STRING" id="1121298.SAMN05444401_0438"/>
<sequence length="104" mass="11238">MHISNLSYVPEKELEVLNMVDGVSVYSKHIGKDLMAGFKNMVGGEVKSYSEMVEDGRKSAFEKMVAKATQLGADGVINVKYSMTNMAQGSTLAIIASGTAVRFK</sequence>
<dbReference type="PANTHER" id="PTHR34068:SF2">
    <property type="entry name" value="UPF0145 PROTEIN SCO3412"/>
    <property type="match status" value="1"/>
</dbReference>
<gene>
    <name evidence="3" type="ORF">SAMN05444401_0438</name>
</gene>
<dbReference type="EMBL" id="FQZO01000014">
    <property type="protein sequence ID" value="SHK03649.1"/>
    <property type="molecule type" value="Genomic_DNA"/>
</dbReference>
<dbReference type="Gene3D" id="3.30.110.70">
    <property type="entry name" value="Hypothetical protein apc22750. Chain B"/>
    <property type="match status" value="1"/>
</dbReference>
<dbReference type="InterPro" id="IPR035439">
    <property type="entry name" value="UPF0145_dom_sf"/>
</dbReference>
<evidence type="ECO:0000313" key="3">
    <source>
        <dbReference type="EMBL" id="SHK03649.1"/>
    </source>
</evidence>
<reference evidence="3 4" key="1">
    <citation type="submission" date="2016-11" db="EMBL/GenBank/DDBJ databases">
        <authorList>
            <person name="Jaros S."/>
            <person name="Januszkiewicz K."/>
            <person name="Wedrychowicz H."/>
        </authorList>
    </citation>
    <scope>NUCLEOTIDE SEQUENCE [LARGE SCALE GENOMIC DNA]</scope>
    <source>
        <strain evidence="3 4">DSM 21864</strain>
    </source>
</reference>
<dbReference type="PANTHER" id="PTHR34068">
    <property type="entry name" value="UPF0145 PROTEIN YBJQ"/>
    <property type="match status" value="1"/>
</dbReference>
<dbReference type="AlphaFoldDB" id="A0A1M6P6Q6"/>
<accession>A0A1M6P6Q6</accession>
<dbReference type="OrthoDB" id="9796448at2"/>
<organism evidence="3 4">
    <name type="scientific">Clostridium amylolyticum</name>
    <dbReference type="NCBI Taxonomy" id="1121298"/>
    <lineage>
        <taxon>Bacteria</taxon>
        <taxon>Bacillati</taxon>
        <taxon>Bacillota</taxon>
        <taxon>Clostridia</taxon>
        <taxon>Eubacteriales</taxon>
        <taxon>Clostridiaceae</taxon>
        <taxon>Clostridium</taxon>
    </lineage>
</organism>
<proteinExistence type="inferred from homology"/>
<dbReference type="SUPFAM" id="SSF117782">
    <property type="entry name" value="YbjQ-like"/>
    <property type="match status" value="1"/>
</dbReference>
<evidence type="ECO:0000256" key="1">
    <source>
        <dbReference type="ARBA" id="ARBA00010751"/>
    </source>
</evidence>
<dbReference type="Proteomes" id="UP000184080">
    <property type="component" value="Unassembled WGS sequence"/>
</dbReference>